<gene>
    <name evidence="1" type="ORF">OG560_03545</name>
</gene>
<sequence length="146" mass="15152">MIVDPCVVEPKGVRWMRVLFFPDEGVDVSGCAAELVALALALAAGTGGVEATTSAEPSFGGAELSSVEVVSAGGPGVHIKVDSERSALVMEGDRQGLTALADELRSIARMDDGGHQHIEYFPDHHYLAAGALAMVVKSPHGGMPTR</sequence>
<evidence type="ECO:0000313" key="2">
    <source>
        <dbReference type="Proteomes" id="UP001622496"/>
    </source>
</evidence>
<dbReference type="Proteomes" id="UP001622496">
    <property type="component" value="Chromosome"/>
</dbReference>
<dbReference type="EMBL" id="CP108135">
    <property type="protein sequence ID" value="WTP64533.1"/>
    <property type="molecule type" value="Genomic_DNA"/>
</dbReference>
<dbReference type="InterPro" id="IPR029083">
    <property type="entry name" value="Imm32"/>
</dbReference>
<reference evidence="1 2" key="1">
    <citation type="submission" date="2022-10" db="EMBL/GenBank/DDBJ databases">
        <title>The complete genomes of actinobacterial strains from the NBC collection.</title>
        <authorList>
            <person name="Joergensen T.S."/>
            <person name="Alvarez Arevalo M."/>
            <person name="Sterndorff E.B."/>
            <person name="Faurdal D."/>
            <person name="Vuksanovic O."/>
            <person name="Mourched A.-S."/>
            <person name="Charusanti P."/>
            <person name="Shaw S."/>
            <person name="Blin K."/>
            <person name="Weber T."/>
        </authorList>
    </citation>
    <scope>NUCLEOTIDE SEQUENCE [LARGE SCALE GENOMIC DNA]</scope>
    <source>
        <strain evidence="1 2">NBC_00185</strain>
    </source>
</reference>
<keyword evidence="2" id="KW-1185">Reference proteome</keyword>
<dbReference type="RefSeq" id="WP_234435358.1">
    <property type="nucleotide sequence ID" value="NZ_CP108135.1"/>
</dbReference>
<name>A0ABZ1K0C4_9ACTN</name>
<accession>A0ABZ1K0C4</accession>
<protein>
    <submittedName>
        <fullName evidence="1">Uncharacterized protein</fullName>
    </submittedName>
</protein>
<dbReference type="Pfam" id="PF15566">
    <property type="entry name" value="Imm32"/>
    <property type="match status" value="1"/>
</dbReference>
<evidence type="ECO:0000313" key="1">
    <source>
        <dbReference type="EMBL" id="WTP64533.1"/>
    </source>
</evidence>
<proteinExistence type="predicted"/>
<organism evidence="1 2">
    <name type="scientific">[Kitasatospora] papulosa</name>
    <dbReference type="NCBI Taxonomy" id="1464011"/>
    <lineage>
        <taxon>Bacteria</taxon>
        <taxon>Bacillati</taxon>
        <taxon>Actinomycetota</taxon>
        <taxon>Actinomycetes</taxon>
        <taxon>Kitasatosporales</taxon>
        <taxon>Streptomycetaceae</taxon>
        <taxon>Streptomyces</taxon>
    </lineage>
</organism>